<dbReference type="EMBL" id="FMTB01000001">
    <property type="protein sequence ID" value="SCW07058.1"/>
    <property type="molecule type" value="Genomic_DNA"/>
</dbReference>
<protein>
    <submittedName>
        <fullName evidence="2">Uncharacterized protein</fullName>
    </submittedName>
</protein>
<proteinExistence type="predicted"/>
<evidence type="ECO:0000313" key="2">
    <source>
        <dbReference type="EMBL" id="TJX06689.1"/>
    </source>
</evidence>
<sequence length="75" mass="8825">MGLGIQTDRITDRRIKKCRLKHVCLQTAFFQDKAAGDVSIQVLKQWFERQKRVYTARILVGFNLHIGFKVYSARR</sequence>
<gene>
    <name evidence="2" type="ORF">E8M63_01350</name>
    <name evidence="1" type="ORF">ESCNG_10052</name>
</gene>
<dbReference type="EMBL" id="SUQX01000002">
    <property type="protein sequence ID" value="TJX06689.1"/>
    <property type="molecule type" value="Genomic_DNA"/>
</dbReference>
<evidence type="ECO:0000313" key="1">
    <source>
        <dbReference type="EMBL" id="SCW07058.1"/>
    </source>
</evidence>
<name>A0AAX2TTJ2_NEIGO</name>
<reference evidence="2 4" key="2">
    <citation type="submission" date="2019-04" db="EMBL/GenBank/DDBJ databases">
        <title>The CDC panel for molecular diagnostics of ciprofloxacin resistance and its use for research and clinical development.</title>
        <authorList>
            <person name="Liu H."/>
            <person name="Tang K."/>
            <person name="Pham C."/>
            <person name="Schmerer M."/>
        </authorList>
    </citation>
    <scope>NUCLEOTIDE SEQUENCE [LARGE SCALE GENOMIC DNA]</scope>
    <source>
        <strain evidence="2 4">LRRBGS_0742</strain>
    </source>
</reference>
<comment type="caution">
    <text evidence="2">The sequence shown here is derived from an EMBL/GenBank/DDBJ whole genome shotgun (WGS) entry which is preliminary data.</text>
</comment>
<evidence type="ECO:0000313" key="3">
    <source>
        <dbReference type="Proteomes" id="UP000182484"/>
    </source>
</evidence>
<evidence type="ECO:0000313" key="4">
    <source>
        <dbReference type="Proteomes" id="UP000307092"/>
    </source>
</evidence>
<accession>A0AAX2TTJ2</accession>
<reference evidence="1 3" key="1">
    <citation type="submission" date="2016-09" db="EMBL/GenBank/DDBJ databases">
        <authorList>
            <person name="Kumanski S."/>
            <person name="Beatrice B."/>
        </authorList>
    </citation>
    <scope>NUCLEOTIDE SEQUENCE [LARGE SCALE GENOMIC DNA]</scope>
    <source>
        <strain evidence="1">Mankind</strain>
    </source>
</reference>
<organism evidence="2 4">
    <name type="scientific">Neisseria gonorrhoeae</name>
    <dbReference type="NCBI Taxonomy" id="485"/>
    <lineage>
        <taxon>Bacteria</taxon>
        <taxon>Pseudomonadati</taxon>
        <taxon>Pseudomonadota</taxon>
        <taxon>Betaproteobacteria</taxon>
        <taxon>Neisseriales</taxon>
        <taxon>Neisseriaceae</taxon>
        <taxon>Neisseria</taxon>
    </lineage>
</organism>
<dbReference type="AlphaFoldDB" id="A0AAX2TTJ2"/>
<dbReference type="Proteomes" id="UP000307092">
    <property type="component" value="Unassembled WGS sequence"/>
</dbReference>
<dbReference type="Proteomes" id="UP000182484">
    <property type="component" value="Unassembled WGS sequence"/>
</dbReference>